<reference evidence="1" key="1">
    <citation type="submission" date="2022-07" db="EMBL/GenBank/DDBJ databases">
        <title>Enhanced cultured diversity of the mouse gut microbiota enables custom-made synthetic communities.</title>
        <authorList>
            <person name="Afrizal A."/>
        </authorList>
    </citation>
    <scope>NUCLEOTIDE SEQUENCE</scope>
    <source>
        <strain evidence="1">DSM 29482</strain>
    </source>
</reference>
<protein>
    <submittedName>
        <fullName evidence="1">Uncharacterized protein</fullName>
    </submittedName>
</protein>
<dbReference type="EMBL" id="JANJZL010000003">
    <property type="protein sequence ID" value="MCR2043554.1"/>
    <property type="molecule type" value="Genomic_DNA"/>
</dbReference>
<accession>A0A9X2MH31</accession>
<evidence type="ECO:0000313" key="1">
    <source>
        <dbReference type="EMBL" id="MCR2043554.1"/>
    </source>
</evidence>
<dbReference type="AlphaFoldDB" id="A0A9X2MH31"/>
<name>A0A9X2MH31_9FIRM</name>
<proteinExistence type="predicted"/>
<dbReference type="Proteomes" id="UP001142078">
    <property type="component" value="Unassembled WGS sequence"/>
</dbReference>
<comment type="caution">
    <text evidence="1">The sequence shown here is derived from an EMBL/GenBank/DDBJ whole genome shotgun (WGS) entry which is preliminary data.</text>
</comment>
<organism evidence="1 2">
    <name type="scientific">Anaerosalibacter massiliensis</name>
    <dbReference type="NCBI Taxonomy" id="1347392"/>
    <lineage>
        <taxon>Bacteria</taxon>
        <taxon>Bacillati</taxon>
        <taxon>Bacillota</taxon>
        <taxon>Tissierellia</taxon>
        <taxon>Tissierellales</taxon>
        <taxon>Sporanaerobacteraceae</taxon>
        <taxon>Anaerosalibacter</taxon>
    </lineage>
</organism>
<evidence type="ECO:0000313" key="2">
    <source>
        <dbReference type="Proteomes" id="UP001142078"/>
    </source>
</evidence>
<keyword evidence="2" id="KW-1185">Reference proteome</keyword>
<gene>
    <name evidence="1" type="ORF">NSA23_05415</name>
</gene>
<dbReference type="RefSeq" id="WP_257490317.1">
    <property type="nucleotide sequence ID" value="NZ_JANJZL010000003.1"/>
</dbReference>
<sequence>MPWELRHLLFQAKRVLDYTAFILDRELVEYGKTEEIFINPKDNRTKEYVCGLYS</sequence>